<accession>A0A1X7ACJ0</accession>
<evidence type="ECO:0000313" key="2">
    <source>
        <dbReference type="Proteomes" id="UP000194012"/>
    </source>
</evidence>
<organism evidence="1 2">
    <name type="scientific">Roseovarius gaetbuli</name>
    <dbReference type="NCBI Taxonomy" id="1356575"/>
    <lineage>
        <taxon>Bacteria</taxon>
        <taxon>Pseudomonadati</taxon>
        <taxon>Pseudomonadota</taxon>
        <taxon>Alphaproteobacteria</taxon>
        <taxon>Rhodobacterales</taxon>
        <taxon>Roseobacteraceae</taxon>
        <taxon>Roseovarius</taxon>
    </lineage>
</organism>
<dbReference type="AlphaFoldDB" id="A0A1X7ACJ0"/>
<sequence length="189" mass="21110">MQQEDARRCTVRDMCTQSHPFIPQNGNRIWRKNRHAEIRHARLTKGRRVIQQPGENHLMCVCGPAANELFQQHPVATGRIDFRGEIQRIDRQVCVGARQIGQWACRQKLATCSIQTRQGQRTGAGRGAHGTANAGIQRLKSDGRGDIETGKCGHVVHFDSLGFRPSMFRARYIPSGSPARGVAHLARQA</sequence>
<evidence type="ECO:0000313" key="1">
    <source>
        <dbReference type="EMBL" id="SLN75589.1"/>
    </source>
</evidence>
<reference evidence="2" key="1">
    <citation type="submission" date="2017-03" db="EMBL/GenBank/DDBJ databases">
        <authorList>
            <person name="Rodrigo-Torres L."/>
            <person name="Arahal R.D."/>
            <person name="Lucena T."/>
        </authorList>
    </citation>
    <scope>NUCLEOTIDE SEQUENCE [LARGE SCALE GENOMIC DNA]</scope>
    <source>
        <strain evidence="2">CECT 8370</strain>
    </source>
</reference>
<dbReference type="EMBL" id="FWFJ01000071">
    <property type="protein sequence ID" value="SLN75589.1"/>
    <property type="molecule type" value="Genomic_DNA"/>
</dbReference>
<keyword evidence="2" id="KW-1185">Reference proteome</keyword>
<proteinExistence type="predicted"/>
<name>A0A1X7ACJ0_9RHOB</name>
<protein>
    <submittedName>
        <fullName evidence="1">Uncharacterized protein</fullName>
    </submittedName>
</protein>
<gene>
    <name evidence="1" type="ORF">ROG8370_03800</name>
</gene>
<dbReference type="Proteomes" id="UP000194012">
    <property type="component" value="Unassembled WGS sequence"/>
</dbReference>